<accession>A0A0C9UIU2</accession>
<reference evidence="2 3" key="1">
    <citation type="submission" date="2014-06" db="EMBL/GenBank/DDBJ databases">
        <title>Evolutionary Origins and Diversification of the Mycorrhizal Mutualists.</title>
        <authorList>
            <consortium name="DOE Joint Genome Institute"/>
            <consortium name="Mycorrhizal Genomics Consortium"/>
            <person name="Kohler A."/>
            <person name="Kuo A."/>
            <person name="Nagy L.G."/>
            <person name="Floudas D."/>
            <person name="Copeland A."/>
            <person name="Barry K.W."/>
            <person name="Cichocki N."/>
            <person name="Veneault-Fourrey C."/>
            <person name="LaButti K."/>
            <person name="Lindquist E.A."/>
            <person name="Lipzen A."/>
            <person name="Lundell T."/>
            <person name="Morin E."/>
            <person name="Murat C."/>
            <person name="Riley R."/>
            <person name="Ohm R."/>
            <person name="Sun H."/>
            <person name="Tunlid A."/>
            <person name="Henrissat B."/>
            <person name="Grigoriev I.V."/>
            <person name="Hibbett D.S."/>
            <person name="Martin F."/>
        </authorList>
    </citation>
    <scope>NUCLEOTIDE SEQUENCE [LARGE SCALE GENOMIC DNA]</scope>
    <source>
        <strain evidence="2 3">SS14</strain>
    </source>
</reference>
<keyword evidence="3" id="KW-1185">Reference proteome</keyword>
<sequence>MPVARRGSSASSTDVQRFGDSGPIIGVDFDRGSFCNPSSYFRRITNSAVTTSFAVSQHAIAPSRLVKDRGHSSARHVYPTPPTNVLPDLEHAQNSIASRSTYILSPAALNNMWRYPHTSPFSRTSNAPAFLPAPFTNRSYARTRIYPKYPALQTQSVNPTCGITSKPTNDEDYLPSSSLCKKSRIQ</sequence>
<dbReference type="EMBL" id="KN837421">
    <property type="protein sequence ID" value="KIJ25311.1"/>
    <property type="molecule type" value="Genomic_DNA"/>
</dbReference>
<evidence type="ECO:0000313" key="3">
    <source>
        <dbReference type="Proteomes" id="UP000054279"/>
    </source>
</evidence>
<dbReference type="Proteomes" id="UP000054279">
    <property type="component" value="Unassembled WGS sequence"/>
</dbReference>
<gene>
    <name evidence="2" type="ORF">M422DRAFT_273729</name>
</gene>
<proteinExistence type="predicted"/>
<dbReference type="AlphaFoldDB" id="A0A0C9UIU2"/>
<feature type="region of interest" description="Disordered" evidence="1">
    <location>
        <begin position="163"/>
        <end position="186"/>
    </location>
</feature>
<evidence type="ECO:0000313" key="2">
    <source>
        <dbReference type="EMBL" id="KIJ25311.1"/>
    </source>
</evidence>
<name>A0A0C9UIU2_SPHS4</name>
<organism evidence="2 3">
    <name type="scientific">Sphaerobolus stellatus (strain SS14)</name>
    <dbReference type="NCBI Taxonomy" id="990650"/>
    <lineage>
        <taxon>Eukaryota</taxon>
        <taxon>Fungi</taxon>
        <taxon>Dikarya</taxon>
        <taxon>Basidiomycota</taxon>
        <taxon>Agaricomycotina</taxon>
        <taxon>Agaricomycetes</taxon>
        <taxon>Phallomycetidae</taxon>
        <taxon>Geastrales</taxon>
        <taxon>Sphaerobolaceae</taxon>
        <taxon>Sphaerobolus</taxon>
    </lineage>
</organism>
<dbReference type="HOGENOM" id="CLU_1455270_0_0_1"/>
<evidence type="ECO:0000256" key="1">
    <source>
        <dbReference type="SAM" id="MobiDB-lite"/>
    </source>
</evidence>
<protein>
    <submittedName>
        <fullName evidence="2">Uncharacterized protein</fullName>
    </submittedName>
</protein>